<dbReference type="InterPro" id="IPR036854">
    <property type="entry name" value="Photo_II_D1/D2_sf"/>
</dbReference>
<keyword evidence="3" id="KW-1185">Reference proteome</keyword>
<dbReference type="AlphaFoldDB" id="A0A0V7ZHK3"/>
<gene>
    <name evidence="2" type="ORF">BC008_03245</name>
    <name evidence="1" type="ORF">BC008_14770</name>
</gene>
<accession>A0A0V7ZHK3</accession>
<dbReference type="EMBL" id="LMTZ01000032">
    <property type="protein sequence ID" value="KST69218.1"/>
    <property type="molecule type" value="Genomic_DNA"/>
</dbReference>
<evidence type="ECO:0000313" key="1">
    <source>
        <dbReference type="EMBL" id="KST63718.1"/>
    </source>
</evidence>
<reference evidence="1 3" key="1">
    <citation type="journal article" date="2015" name="Genome Announc.">
        <title>Draft Genome of the Euendolithic (true boring) Cyanobacterium Mastigocoleus testarum strain BC008.</title>
        <authorList>
            <person name="Guida B.S."/>
            <person name="Garcia-Pichel F."/>
        </authorList>
    </citation>
    <scope>NUCLEOTIDE SEQUENCE [LARGE SCALE GENOMIC DNA]</scope>
    <source>
        <strain evidence="1 3">BC008</strain>
    </source>
</reference>
<proteinExistence type="predicted"/>
<protein>
    <submittedName>
        <fullName evidence="1">Uncharacterized protein</fullName>
    </submittedName>
</protein>
<dbReference type="EMBL" id="LMTZ01000133">
    <property type="protein sequence ID" value="KST63718.1"/>
    <property type="molecule type" value="Genomic_DNA"/>
</dbReference>
<comment type="caution">
    <text evidence="1">The sequence shown here is derived from an EMBL/GenBank/DDBJ whole genome shotgun (WGS) entry which is preliminary data.</text>
</comment>
<sequence>MRTLGIWYAAIVSMMAFKLNGLNFNHCILDSAGVVITAEADMPNRARLGLQAMHRPNVHHFPVIISAGEPIPVSYNTP</sequence>
<evidence type="ECO:0000313" key="2">
    <source>
        <dbReference type="EMBL" id="KST69218.1"/>
    </source>
</evidence>
<dbReference type="Proteomes" id="UP000053372">
    <property type="component" value="Unassembled WGS sequence"/>
</dbReference>
<dbReference type="GO" id="GO:0009772">
    <property type="term" value="P:photosynthetic electron transport in photosystem II"/>
    <property type="evidence" value="ECO:0007669"/>
    <property type="project" value="InterPro"/>
</dbReference>
<evidence type="ECO:0000313" key="3">
    <source>
        <dbReference type="Proteomes" id="UP000053372"/>
    </source>
</evidence>
<organism evidence="1 3">
    <name type="scientific">Mastigocoleus testarum BC008</name>
    <dbReference type="NCBI Taxonomy" id="371196"/>
    <lineage>
        <taxon>Bacteria</taxon>
        <taxon>Bacillati</taxon>
        <taxon>Cyanobacteriota</taxon>
        <taxon>Cyanophyceae</taxon>
        <taxon>Nostocales</taxon>
        <taxon>Hapalosiphonaceae</taxon>
        <taxon>Mastigocoleus</taxon>
    </lineage>
</organism>
<name>A0A0V7ZHK3_9CYAN</name>
<dbReference type="SUPFAM" id="SSF81483">
    <property type="entry name" value="Bacterial photosystem II reaction centre, L and M subunits"/>
    <property type="match status" value="1"/>
</dbReference>
<dbReference type="RefSeq" id="WP_058183357.1">
    <property type="nucleotide sequence ID" value="NZ_LMTZ01000032.1"/>
</dbReference>